<name>T1J323_STRMM</name>
<dbReference type="PANTHER" id="PTHR20992">
    <property type="entry name" value="AT15442P-RELATED"/>
    <property type="match status" value="1"/>
</dbReference>
<dbReference type="EnsemblMetazoa" id="SMAR007981-RA">
    <property type="protein sequence ID" value="SMAR007981-PA"/>
    <property type="gene ID" value="SMAR007981"/>
</dbReference>
<feature type="transmembrane region" description="Helical" evidence="2">
    <location>
        <begin position="209"/>
        <end position="227"/>
    </location>
</feature>
<feature type="transmembrane region" description="Helical" evidence="2">
    <location>
        <begin position="440"/>
        <end position="465"/>
    </location>
</feature>
<dbReference type="AlphaFoldDB" id="T1J323"/>
<dbReference type="PANTHER" id="PTHR20992:SF9">
    <property type="entry name" value="AT15442P-RELATED"/>
    <property type="match status" value="1"/>
</dbReference>
<feature type="region of interest" description="Disordered" evidence="1">
    <location>
        <begin position="665"/>
        <end position="705"/>
    </location>
</feature>
<feature type="transmembrane region" description="Helical" evidence="2">
    <location>
        <begin position="268"/>
        <end position="291"/>
    </location>
</feature>
<organism evidence="3 4">
    <name type="scientific">Strigamia maritima</name>
    <name type="common">European centipede</name>
    <name type="synonym">Geophilus maritimus</name>
    <dbReference type="NCBI Taxonomy" id="126957"/>
    <lineage>
        <taxon>Eukaryota</taxon>
        <taxon>Metazoa</taxon>
        <taxon>Ecdysozoa</taxon>
        <taxon>Arthropoda</taxon>
        <taxon>Myriapoda</taxon>
        <taxon>Chilopoda</taxon>
        <taxon>Pleurostigmophora</taxon>
        <taxon>Geophilomorpha</taxon>
        <taxon>Linotaeniidae</taxon>
        <taxon>Strigamia</taxon>
    </lineage>
</organism>
<keyword evidence="4" id="KW-1185">Reference proteome</keyword>
<dbReference type="eggNOG" id="ENOG502QWS6">
    <property type="taxonomic scope" value="Eukaryota"/>
</dbReference>
<reference evidence="4" key="1">
    <citation type="submission" date="2011-05" db="EMBL/GenBank/DDBJ databases">
        <authorList>
            <person name="Richards S.R."/>
            <person name="Qu J."/>
            <person name="Jiang H."/>
            <person name="Jhangiani S.N."/>
            <person name="Agravi P."/>
            <person name="Goodspeed R."/>
            <person name="Gross S."/>
            <person name="Mandapat C."/>
            <person name="Jackson L."/>
            <person name="Mathew T."/>
            <person name="Pu L."/>
            <person name="Thornton R."/>
            <person name="Saada N."/>
            <person name="Wilczek-Boney K.B."/>
            <person name="Lee S."/>
            <person name="Kovar C."/>
            <person name="Wu Y."/>
            <person name="Scherer S.E."/>
            <person name="Worley K.C."/>
            <person name="Muzny D.M."/>
            <person name="Gibbs R."/>
        </authorList>
    </citation>
    <scope>NUCLEOTIDE SEQUENCE</scope>
    <source>
        <strain evidence="4">Brora</strain>
    </source>
</reference>
<dbReference type="Pfam" id="PF04087">
    <property type="entry name" value="DUF389"/>
    <property type="match status" value="1"/>
</dbReference>
<keyword evidence="2" id="KW-1133">Transmembrane helix</keyword>
<feature type="transmembrane region" description="Helical" evidence="2">
    <location>
        <begin position="311"/>
        <end position="332"/>
    </location>
</feature>
<sequence>MAGVFVVIVPSEAFERKLREKDGSIALLRPKSGTSTDKARVVKSAKSFQESKPAVLQMSPSEAIRTLSKEGELPLKQILEVLIVQLAIADPVWHTTRDGTLWQVLFTVDSHEQCENVLQALYNQGIGRSYESTVCVVPCSVFYKEEGRGVDEKDESDDESETGEAGERDELAARKDLRSLRKQFIQSIKARLTVAQVVGGVKAGANLTFDYIMFVIIASLIAGLGLVENSPVVVVASMLISPIMGPIMAWTFGVVIKDKHLQRVGIKSEIIGLCTCLCTGFVFGCVCGPLDKVWGFGFLPTLEMLSRCKLRTLWVGVLVALPSGAGVALSILGGNAGSLVGVAISASLLPPAVNAGMMWAYALVIYVRSFTEQDATVVVRAVQCIPHSRNHETEKPLTNGSFVHELLDRIKEESFTNRPSLLPNSNYDPQYSNHMVYESLLLGLVSLLLTFVNIVCIVCMAILVLKIKEVAPYTSIPTAVRFWKEDIKITRDYNKTLEGKEAKDFRQNFLQEWAAINQLDHKTDPAKTASQLNQLRSVVEEAEDDEVYQTVIRYIGNPSPIDAINQLDHKTDPAKTASQLNQLRSVVEEAEDDEVYQTVIRYIGNPSPIDVTTNIYVSLVKPHHVASHKPAEKFNKKPKVWDIDFTPRRLSGRRRIFSDSHERYNPLDTINESDTGKPKSPPAKKKLTHADRSVSSSSGMFHGTPSRLFRSLLGRRFVVTRVDRPNRKSKRNANNVEDGV</sequence>
<feature type="transmembrane region" description="Helical" evidence="2">
    <location>
        <begin position="233"/>
        <end position="256"/>
    </location>
</feature>
<feature type="region of interest" description="Disordered" evidence="1">
    <location>
        <begin position="148"/>
        <end position="168"/>
    </location>
</feature>
<keyword evidence="2" id="KW-0472">Membrane</keyword>
<evidence type="ECO:0000256" key="2">
    <source>
        <dbReference type="SAM" id="Phobius"/>
    </source>
</evidence>
<feature type="compositionally biased region" description="Acidic residues" evidence="1">
    <location>
        <begin position="152"/>
        <end position="164"/>
    </location>
</feature>
<evidence type="ECO:0000256" key="1">
    <source>
        <dbReference type="SAM" id="MobiDB-lite"/>
    </source>
</evidence>
<protein>
    <submittedName>
        <fullName evidence="3">Uncharacterized protein</fullName>
    </submittedName>
</protein>
<dbReference type="InterPro" id="IPR005240">
    <property type="entry name" value="DUF389"/>
</dbReference>
<dbReference type="Proteomes" id="UP000014500">
    <property type="component" value="Unassembled WGS sequence"/>
</dbReference>
<keyword evidence="2" id="KW-0812">Transmembrane</keyword>
<dbReference type="EMBL" id="JH431819">
    <property type="status" value="NOT_ANNOTATED_CDS"/>
    <property type="molecule type" value="Genomic_DNA"/>
</dbReference>
<proteinExistence type="predicted"/>
<evidence type="ECO:0000313" key="3">
    <source>
        <dbReference type="EnsemblMetazoa" id="SMAR007981-PA"/>
    </source>
</evidence>
<reference evidence="3" key="2">
    <citation type="submission" date="2015-02" db="UniProtKB">
        <authorList>
            <consortium name="EnsemblMetazoa"/>
        </authorList>
    </citation>
    <scope>IDENTIFICATION</scope>
</reference>
<accession>T1J323</accession>
<feature type="transmembrane region" description="Helical" evidence="2">
    <location>
        <begin position="339"/>
        <end position="362"/>
    </location>
</feature>
<evidence type="ECO:0000313" key="4">
    <source>
        <dbReference type="Proteomes" id="UP000014500"/>
    </source>
</evidence>
<dbReference type="PhylomeDB" id="T1J323"/>
<dbReference type="HOGENOM" id="CLU_375237_0_0_1"/>